<dbReference type="EMBL" id="BAAASL010000034">
    <property type="protein sequence ID" value="GAA2726019.1"/>
    <property type="molecule type" value="Genomic_DNA"/>
</dbReference>
<keyword evidence="1" id="KW-1133">Transmembrane helix</keyword>
<gene>
    <name evidence="2" type="ORF">GCM10010315_59310</name>
</gene>
<name>A0ABN3U835_9ACTN</name>
<keyword evidence="1" id="KW-0812">Transmembrane</keyword>
<sequence length="138" mass="14921">MAAEHDAPPAGRYGRSADERADRKLKIAAWVLGAALVGFVGWAGVHYVTKSDVTGQLLRSQTVSDTSVQAVVEVRKDADAVGVCTLYSLGADGREVGRRDVTFDRRAENYTERITMRTTEHAAATQLEGCRTASGHTR</sequence>
<proteinExistence type="predicted"/>
<dbReference type="InterPro" id="IPR025443">
    <property type="entry name" value="DUF4307"/>
</dbReference>
<evidence type="ECO:0000313" key="3">
    <source>
        <dbReference type="Proteomes" id="UP001500886"/>
    </source>
</evidence>
<evidence type="ECO:0000313" key="2">
    <source>
        <dbReference type="EMBL" id="GAA2726019.1"/>
    </source>
</evidence>
<dbReference type="Pfam" id="PF14155">
    <property type="entry name" value="DUF4307"/>
    <property type="match status" value="1"/>
</dbReference>
<evidence type="ECO:0000256" key="1">
    <source>
        <dbReference type="SAM" id="Phobius"/>
    </source>
</evidence>
<feature type="transmembrane region" description="Helical" evidence="1">
    <location>
        <begin position="27"/>
        <end position="49"/>
    </location>
</feature>
<protein>
    <submittedName>
        <fullName evidence="2">DUF4307 domain-containing protein</fullName>
    </submittedName>
</protein>
<keyword evidence="3" id="KW-1185">Reference proteome</keyword>
<comment type="caution">
    <text evidence="2">The sequence shown here is derived from an EMBL/GenBank/DDBJ whole genome shotgun (WGS) entry which is preliminary data.</text>
</comment>
<reference evidence="2 3" key="1">
    <citation type="journal article" date="2019" name="Int. J. Syst. Evol. Microbiol.">
        <title>The Global Catalogue of Microorganisms (GCM) 10K type strain sequencing project: providing services to taxonomists for standard genome sequencing and annotation.</title>
        <authorList>
            <consortium name="The Broad Institute Genomics Platform"/>
            <consortium name="The Broad Institute Genome Sequencing Center for Infectious Disease"/>
            <person name="Wu L."/>
            <person name="Ma J."/>
        </authorList>
    </citation>
    <scope>NUCLEOTIDE SEQUENCE [LARGE SCALE GENOMIC DNA]</scope>
    <source>
        <strain evidence="2 3">JCM 4542</strain>
    </source>
</reference>
<dbReference type="RefSeq" id="WP_344439918.1">
    <property type="nucleotide sequence ID" value="NZ_BAAASL010000034.1"/>
</dbReference>
<keyword evidence="1" id="KW-0472">Membrane</keyword>
<accession>A0ABN3U835</accession>
<dbReference type="Proteomes" id="UP001500886">
    <property type="component" value="Unassembled WGS sequence"/>
</dbReference>
<organism evidence="2 3">
    <name type="scientific">Streptomyces luteosporeus</name>
    <dbReference type="NCBI Taxonomy" id="173856"/>
    <lineage>
        <taxon>Bacteria</taxon>
        <taxon>Bacillati</taxon>
        <taxon>Actinomycetota</taxon>
        <taxon>Actinomycetes</taxon>
        <taxon>Kitasatosporales</taxon>
        <taxon>Streptomycetaceae</taxon>
        <taxon>Streptomyces</taxon>
    </lineage>
</organism>